<dbReference type="EMBL" id="PSQE01000005">
    <property type="protein sequence ID" value="RHN55065.1"/>
    <property type="molecule type" value="Genomic_DNA"/>
</dbReference>
<dbReference type="Proteomes" id="UP000265566">
    <property type="component" value="Chromosome 5"/>
</dbReference>
<comment type="caution">
    <text evidence="2">The sequence shown here is derived from an EMBL/GenBank/DDBJ whole genome shotgun (WGS) entry which is preliminary data.</text>
</comment>
<dbReference type="AlphaFoldDB" id="A0A396HUK9"/>
<feature type="compositionally biased region" description="Pro residues" evidence="1">
    <location>
        <begin position="60"/>
        <end position="82"/>
    </location>
</feature>
<evidence type="ECO:0000313" key="3">
    <source>
        <dbReference type="Proteomes" id="UP000265566"/>
    </source>
</evidence>
<dbReference type="Gramene" id="rna30191">
    <property type="protein sequence ID" value="RHN55065.1"/>
    <property type="gene ID" value="gene30191"/>
</dbReference>
<gene>
    <name evidence="2" type="ORF">MtrunA17_Chr5g0413661</name>
</gene>
<evidence type="ECO:0000256" key="1">
    <source>
        <dbReference type="SAM" id="MobiDB-lite"/>
    </source>
</evidence>
<feature type="region of interest" description="Disordered" evidence="1">
    <location>
        <begin position="1"/>
        <end position="123"/>
    </location>
</feature>
<feature type="compositionally biased region" description="Low complexity" evidence="1">
    <location>
        <begin position="103"/>
        <end position="123"/>
    </location>
</feature>
<protein>
    <submittedName>
        <fullName evidence="2">Uncharacterized protein</fullName>
    </submittedName>
</protein>
<sequence>MADSSSPATLQPNPQTNSEPSPPNPILNPPDPIPQSSQSQSQSSTPSPVPIVTNLNPNPQSLPPPPTLYAPPQIPGVLPPSAPSFRPLGAQLPQFTPLPNPPGGYQNPNQPPGVSGSVQVPVPMPQMQPMMSYQIPGSNPAMRPFAPMPNGYAMHPQGTINPAVSCSIR</sequence>
<reference evidence="3" key="1">
    <citation type="journal article" date="2018" name="Nat. Plants">
        <title>Whole-genome landscape of Medicago truncatula symbiotic genes.</title>
        <authorList>
            <person name="Pecrix Y."/>
            <person name="Staton S.E."/>
            <person name="Sallet E."/>
            <person name="Lelandais-Briere C."/>
            <person name="Moreau S."/>
            <person name="Carrere S."/>
            <person name="Blein T."/>
            <person name="Jardinaud M.F."/>
            <person name="Latrasse D."/>
            <person name="Zouine M."/>
            <person name="Zahm M."/>
            <person name="Kreplak J."/>
            <person name="Mayjonade B."/>
            <person name="Satge C."/>
            <person name="Perez M."/>
            <person name="Cauet S."/>
            <person name="Marande W."/>
            <person name="Chantry-Darmon C."/>
            <person name="Lopez-Roques C."/>
            <person name="Bouchez O."/>
            <person name="Berard A."/>
            <person name="Debelle F."/>
            <person name="Munos S."/>
            <person name="Bendahmane A."/>
            <person name="Berges H."/>
            <person name="Niebel A."/>
            <person name="Buitink J."/>
            <person name="Frugier F."/>
            <person name="Benhamed M."/>
            <person name="Crespi M."/>
            <person name="Gouzy J."/>
            <person name="Gamas P."/>
        </authorList>
    </citation>
    <scope>NUCLEOTIDE SEQUENCE [LARGE SCALE GENOMIC DNA]</scope>
    <source>
        <strain evidence="3">cv. Jemalong A17</strain>
    </source>
</reference>
<accession>A0A396HUK9</accession>
<organism evidence="2 3">
    <name type="scientific">Medicago truncatula</name>
    <name type="common">Barrel medic</name>
    <name type="synonym">Medicago tribuloides</name>
    <dbReference type="NCBI Taxonomy" id="3880"/>
    <lineage>
        <taxon>Eukaryota</taxon>
        <taxon>Viridiplantae</taxon>
        <taxon>Streptophyta</taxon>
        <taxon>Embryophyta</taxon>
        <taxon>Tracheophyta</taxon>
        <taxon>Spermatophyta</taxon>
        <taxon>Magnoliopsida</taxon>
        <taxon>eudicotyledons</taxon>
        <taxon>Gunneridae</taxon>
        <taxon>Pentapetalae</taxon>
        <taxon>rosids</taxon>
        <taxon>fabids</taxon>
        <taxon>Fabales</taxon>
        <taxon>Fabaceae</taxon>
        <taxon>Papilionoideae</taxon>
        <taxon>50 kb inversion clade</taxon>
        <taxon>NPAAA clade</taxon>
        <taxon>Hologalegina</taxon>
        <taxon>IRL clade</taxon>
        <taxon>Trifolieae</taxon>
        <taxon>Medicago</taxon>
    </lineage>
</organism>
<feature type="compositionally biased region" description="Low complexity" evidence="1">
    <location>
        <begin position="34"/>
        <end position="59"/>
    </location>
</feature>
<evidence type="ECO:0000313" key="2">
    <source>
        <dbReference type="EMBL" id="RHN55065.1"/>
    </source>
</evidence>
<feature type="compositionally biased region" description="Polar residues" evidence="1">
    <location>
        <begin position="1"/>
        <end position="19"/>
    </location>
</feature>
<feature type="compositionally biased region" description="Pro residues" evidence="1">
    <location>
        <begin position="20"/>
        <end position="33"/>
    </location>
</feature>
<proteinExistence type="predicted"/>
<name>A0A396HUK9_MEDTR</name>